<evidence type="ECO:0000313" key="2">
    <source>
        <dbReference type="EMBL" id="ALI34914.1"/>
    </source>
</evidence>
<feature type="domain" description="Activation-induced cytidine deaminase AID" evidence="1">
    <location>
        <begin position="207"/>
        <end position="272"/>
    </location>
</feature>
<keyword evidence="3" id="KW-1185">Reference proteome</keyword>
<proteinExistence type="predicted"/>
<organism evidence="2 3">
    <name type="scientific">Candidatus Nitrosocosmicus oleophilus</name>
    <dbReference type="NCBI Taxonomy" id="1353260"/>
    <lineage>
        <taxon>Archaea</taxon>
        <taxon>Nitrososphaerota</taxon>
        <taxon>Nitrososphaeria</taxon>
        <taxon>Nitrososphaerales</taxon>
        <taxon>Nitrososphaeraceae</taxon>
        <taxon>Candidatus Nitrosocosmicus</taxon>
    </lineage>
</organism>
<sequence>MSIHRFPLIRNTDPAIFSNERYLDNFVEIDYDKNYKSNRTNNPKILKLKYRDNVTIEILQDHIRHDFLNHDYAIRSFKFYMGFQNRLYPSSLNPYTVPRLCYIKSKIIEITSITDMDRMVLIPSRRFPLSNSENENYELGSIKNEENLFGIFRNRMSLEKRYLKARSLVGKKGIYVVLVYNIYFYDGRIYEGASINTGDPRSLFNGQSHAEGQFDIQFRKLITIGGYNSKNIREVIIKISHSPCQKCGRTLHNLQQSHPKIKWTLIYEQYWEGESKNAPMIARRLLRVFLPGWNIYPPP</sequence>
<dbReference type="EMBL" id="CP012850">
    <property type="protein sequence ID" value="ALI34914.1"/>
    <property type="molecule type" value="Genomic_DNA"/>
</dbReference>
<protein>
    <recommendedName>
        <fullName evidence="1">Activation-induced cytidine deaminase AID domain-containing protein</fullName>
    </recommendedName>
</protein>
<dbReference type="AlphaFoldDB" id="A0A654LU13"/>
<name>A0A654LU13_9ARCH</name>
<evidence type="ECO:0000259" key="1">
    <source>
        <dbReference type="Pfam" id="PF08210"/>
    </source>
</evidence>
<dbReference type="GO" id="GO:0008270">
    <property type="term" value="F:zinc ion binding"/>
    <property type="evidence" value="ECO:0007669"/>
    <property type="project" value="InterPro"/>
</dbReference>
<gene>
    <name evidence="2" type="ORF">NMY3_00705</name>
</gene>
<dbReference type="Pfam" id="PF08210">
    <property type="entry name" value="APOBEC_N"/>
    <property type="match status" value="1"/>
</dbReference>
<dbReference type="GeneID" id="60420847"/>
<dbReference type="Proteomes" id="UP000058925">
    <property type="component" value="Chromosome"/>
</dbReference>
<accession>A0A654LU13</accession>
<dbReference type="GO" id="GO:0016814">
    <property type="term" value="F:hydrolase activity, acting on carbon-nitrogen (but not peptide) bonds, in cyclic amidines"/>
    <property type="evidence" value="ECO:0007669"/>
    <property type="project" value="InterPro"/>
</dbReference>
<dbReference type="RefSeq" id="WP_196817485.1">
    <property type="nucleotide sequence ID" value="NZ_CP012850.1"/>
</dbReference>
<reference evidence="3" key="1">
    <citation type="submission" date="2015-10" db="EMBL/GenBank/DDBJ databases">
        <title>Niche specialization of a soil ammonia-oxidizing archaeon, Candidatus Nitrosocosmicus oleophilus.</title>
        <authorList>
            <person name="Jung M.-Y."/>
            <person name="Rhee S.-K."/>
        </authorList>
    </citation>
    <scope>NUCLEOTIDE SEQUENCE [LARGE SCALE GENOMIC DNA]</scope>
    <source>
        <strain evidence="3">MY3</strain>
    </source>
</reference>
<dbReference type="KEGG" id="taa:NMY3_00705"/>
<evidence type="ECO:0000313" key="3">
    <source>
        <dbReference type="Proteomes" id="UP000058925"/>
    </source>
</evidence>
<dbReference type="InterPro" id="IPR013158">
    <property type="entry name" value="AID"/>
</dbReference>